<feature type="signal peptide" evidence="1">
    <location>
        <begin position="1"/>
        <end position="27"/>
    </location>
</feature>
<feature type="chain" id="PRO_5042074149" evidence="1">
    <location>
        <begin position="28"/>
        <end position="99"/>
    </location>
</feature>
<sequence>MTINKKYAAAAIAAMIATAGGLSVALAKEKQPDIQANTSGLSTELSTSIARTALAMGVKEPLTISKHADSAQISGSNQAVCTVKLSNGAEPKMLGISCK</sequence>
<organism evidence="2 3">
    <name type="scientific">Conchiformibius steedae DSM 2580</name>
    <dbReference type="NCBI Taxonomy" id="1121352"/>
    <lineage>
        <taxon>Bacteria</taxon>
        <taxon>Pseudomonadati</taxon>
        <taxon>Pseudomonadota</taxon>
        <taxon>Betaproteobacteria</taxon>
        <taxon>Neisseriales</taxon>
        <taxon>Neisseriaceae</taxon>
        <taxon>Conchiformibius</taxon>
    </lineage>
</organism>
<dbReference type="RefSeq" id="WP_051531942.1">
    <property type="nucleotide sequence ID" value="NZ_CP097501.1"/>
</dbReference>
<proteinExistence type="predicted"/>
<dbReference type="Proteomes" id="UP001056819">
    <property type="component" value="Chromosome"/>
</dbReference>
<dbReference type="EMBL" id="CP097501">
    <property type="protein sequence ID" value="URD67221.1"/>
    <property type="molecule type" value="Genomic_DNA"/>
</dbReference>
<evidence type="ECO:0000313" key="3">
    <source>
        <dbReference type="Proteomes" id="UP001056819"/>
    </source>
</evidence>
<keyword evidence="1" id="KW-0732">Signal</keyword>
<evidence type="ECO:0000256" key="1">
    <source>
        <dbReference type="SAM" id="SignalP"/>
    </source>
</evidence>
<protein>
    <submittedName>
        <fullName evidence="2">Uncharacterized protein</fullName>
    </submittedName>
</protein>
<evidence type="ECO:0000313" key="2">
    <source>
        <dbReference type="EMBL" id="URD67221.1"/>
    </source>
</evidence>
<dbReference type="AlphaFoldDB" id="A0AAE9KZE3"/>
<reference evidence="2" key="1">
    <citation type="submission" date="2022-05" db="EMBL/GenBank/DDBJ databases">
        <title>Alysiella filiformis genome sequencing.</title>
        <authorList>
            <person name="Viehboeck T."/>
        </authorList>
    </citation>
    <scope>NUCLEOTIDE SEQUENCE</scope>
    <source>
        <strain evidence="2">DSM 2580</strain>
    </source>
</reference>
<name>A0AAE9KZE3_9NEIS</name>
<accession>A0AAE9KZE3</accession>
<gene>
    <name evidence="2" type="ORF">LNQ82_08520</name>
</gene>